<dbReference type="AlphaFoldDB" id="A0A6I5KVV5"/>
<dbReference type="PANTHER" id="PTHR46825">
    <property type="entry name" value="D-ALANYL-D-ALANINE-CARBOXYPEPTIDASE/ENDOPEPTIDASE AMPH"/>
    <property type="match status" value="1"/>
</dbReference>
<dbReference type="InterPro" id="IPR050491">
    <property type="entry name" value="AmpC-like"/>
</dbReference>
<dbReference type="PANTHER" id="PTHR46825:SF11">
    <property type="entry name" value="PENICILLIN-BINDING PROTEIN 4"/>
    <property type="match status" value="1"/>
</dbReference>
<evidence type="ECO:0000313" key="5">
    <source>
        <dbReference type="Proteomes" id="UP000468707"/>
    </source>
</evidence>
<dbReference type="Gene3D" id="1.25.40.10">
    <property type="entry name" value="Tetratricopeptide repeat domain"/>
    <property type="match status" value="1"/>
</dbReference>
<dbReference type="InterPro" id="IPR012338">
    <property type="entry name" value="Beta-lactam/transpept-like"/>
</dbReference>
<keyword evidence="5" id="KW-1185">Reference proteome</keyword>
<dbReference type="SUPFAM" id="SSF48452">
    <property type="entry name" value="TPR-like"/>
    <property type="match status" value="1"/>
</dbReference>
<evidence type="ECO:0000256" key="2">
    <source>
        <dbReference type="ARBA" id="ARBA00023136"/>
    </source>
</evidence>
<sequence length="515" mass="59054">MKICKVNVLRFTATIIPIISFFITCGQIQNKSETSTQTKAEIFNSYLSELHDRGQFNGNALIIENGEIAYRGTFGIGNFEPIDSLKLNSVFRLGSVSKQFTAMGIMMLKEEGKLTYEQDIRDFIPELPYNGITVRHLLNHTSGLPDYSRIMNEHWKVELAYDDPEKFISGNEDVIMMLCEYKPTVHFTPGERWEYSNTGYNLLATIISRISGMSFNEYLQEHIFIPAEMTSTLAYKYIPGFDDKMPNRVFGFGTKFNGINRFTTDSHYLNGAYGEGGIYSTLEDLMKWDRILYNDVLVSKQTLEEAFSPGKLNNGNLTDYGFGWFIDKSPNNKKVVKHMGGWAGFLTNIYREIEENNCIITLTNNNTRYFNMDDGLIDILHNKPPKFPRIFIADVIGKKVQNEGIKASILYYKKLKSEQPDNYVFNEYELNFLGYELLEDKKVDEAIGIFKLNMEEYPKSANVYDSYADALLSMGDTVNALINFKKVQDIDSTFFEIKKKINAIEKNTIPNNDDN</sequence>
<evidence type="ECO:0000259" key="3">
    <source>
        <dbReference type="Pfam" id="PF00144"/>
    </source>
</evidence>
<dbReference type="Pfam" id="PF00144">
    <property type="entry name" value="Beta-lactamase"/>
    <property type="match status" value="1"/>
</dbReference>
<dbReference type="SUPFAM" id="SSF56601">
    <property type="entry name" value="beta-lactamase/transpeptidase-like"/>
    <property type="match status" value="1"/>
</dbReference>
<dbReference type="InterPro" id="IPR011990">
    <property type="entry name" value="TPR-like_helical_dom_sf"/>
</dbReference>
<dbReference type="GO" id="GO:0016020">
    <property type="term" value="C:membrane"/>
    <property type="evidence" value="ECO:0007669"/>
    <property type="project" value="UniProtKB-SubCell"/>
</dbReference>
<gene>
    <name evidence="4" type="ORF">GTK07_16325</name>
</gene>
<keyword evidence="4" id="KW-0378">Hydrolase</keyword>
<comment type="caution">
    <text evidence="4">The sequence shown here is derived from an EMBL/GenBank/DDBJ whole genome shotgun (WGS) entry which is preliminary data.</text>
</comment>
<dbReference type="EMBL" id="JAAAMI010000010">
    <property type="protein sequence ID" value="NDV44897.1"/>
    <property type="molecule type" value="Genomic_DNA"/>
</dbReference>
<dbReference type="Proteomes" id="UP000468707">
    <property type="component" value="Unassembled WGS sequence"/>
</dbReference>
<reference evidence="4 5" key="1">
    <citation type="submission" date="2020-01" db="EMBL/GenBank/DDBJ databases">
        <title>Muricauda sediminis sp.nov. 40Bstr401.</title>
        <authorList>
            <person name="Xue Z."/>
            <person name="Zhu S."/>
            <person name="Ren N."/>
            <person name="Chen T."/>
            <person name="Chen X."/>
            <person name="Chen J."/>
            <person name="Yang J."/>
        </authorList>
    </citation>
    <scope>NUCLEOTIDE SEQUENCE [LARGE SCALE GENOMIC DNA]</scope>
    <source>
        <strain evidence="4 5">40Bstr401</strain>
    </source>
</reference>
<dbReference type="GO" id="GO:0016787">
    <property type="term" value="F:hydrolase activity"/>
    <property type="evidence" value="ECO:0007669"/>
    <property type="project" value="UniProtKB-KW"/>
</dbReference>
<proteinExistence type="predicted"/>
<evidence type="ECO:0000313" key="4">
    <source>
        <dbReference type="EMBL" id="NDV44897.1"/>
    </source>
</evidence>
<feature type="domain" description="Beta-lactamase-related" evidence="3">
    <location>
        <begin position="45"/>
        <end position="374"/>
    </location>
</feature>
<keyword evidence="2" id="KW-0472">Membrane</keyword>
<dbReference type="RefSeq" id="WP_163636305.1">
    <property type="nucleotide sequence ID" value="NZ_JAAAMI010000010.1"/>
</dbReference>
<accession>A0A6I5KVV5</accession>
<protein>
    <submittedName>
        <fullName evidence="4">Serine hydrolase</fullName>
    </submittedName>
</protein>
<organism evidence="4 5">
    <name type="scientific">Flagellimonas sediminis</name>
    <dbReference type="NCBI Taxonomy" id="2696468"/>
    <lineage>
        <taxon>Bacteria</taxon>
        <taxon>Pseudomonadati</taxon>
        <taxon>Bacteroidota</taxon>
        <taxon>Flavobacteriia</taxon>
        <taxon>Flavobacteriales</taxon>
        <taxon>Flavobacteriaceae</taxon>
        <taxon>Flagellimonas</taxon>
    </lineage>
</organism>
<comment type="subcellular location">
    <subcellularLocation>
        <location evidence="1">Membrane</location>
    </subcellularLocation>
</comment>
<dbReference type="InterPro" id="IPR001466">
    <property type="entry name" value="Beta-lactam-related"/>
</dbReference>
<dbReference type="Gene3D" id="3.40.710.10">
    <property type="entry name" value="DD-peptidase/beta-lactamase superfamily"/>
    <property type="match status" value="1"/>
</dbReference>
<evidence type="ECO:0000256" key="1">
    <source>
        <dbReference type="ARBA" id="ARBA00004370"/>
    </source>
</evidence>
<name>A0A6I5KVV5_9FLAO</name>